<evidence type="ECO:0000256" key="1">
    <source>
        <dbReference type="SAM" id="MobiDB-lite"/>
    </source>
</evidence>
<feature type="transmembrane region" description="Helical" evidence="2">
    <location>
        <begin position="96"/>
        <end position="118"/>
    </location>
</feature>
<dbReference type="PANTHER" id="PTHR38793">
    <property type="entry name" value="SLATT_FUNGAL DOMAIN-CONTAINING PROTEIN-RELATED"/>
    <property type="match status" value="1"/>
</dbReference>
<dbReference type="EMBL" id="KZ613492">
    <property type="protein sequence ID" value="PMD18867.1"/>
    <property type="molecule type" value="Genomic_DNA"/>
</dbReference>
<dbReference type="InterPro" id="IPR041622">
    <property type="entry name" value="SLATT_fungi"/>
</dbReference>
<feature type="region of interest" description="Disordered" evidence="1">
    <location>
        <begin position="177"/>
        <end position="236"/>
    </location>
</feature>
<keyword evidence="2" id="KW-0812">Transmembrane</keyword>
<evidence type="ECO:0000313" key="5">
    <source>
        <dbReference type="Proteomes" id="UP000235672"/>
    </source>
</evidence>
<protein>
    <recommendedName>
        <fullName evidence="3">SMODS and SLOG-associating 2TM effector domain-containing protein</fullName>
    </recommendedName>
</protein>
<dbReference type="OrthoDB" id="4472872at2759"/>
<keyword evidence="5" id="KW-1185">Reference proteome</keyword>
<feature type="transmembrane region" description="Helical" evidence="2">
    <location>
        <begin position="71"/>
        <end position="90"/>
    </location>
</feature>
<keyword evidence="2" id="KW-1133">Transmembrane helix</keyword>
<dbReference type="PANTHER" id="PTHR38793:SF3">
    <property type="entry name" value="SMODS AND SLOG-ASSOCIATING 2TM EFFECTOR DOMAIN-CONTAINING PROTEIN"/>
    <property type="match status" value="1"/>
</dbReference>
<dbReference type="Proteomes" id="UP000235672">
    <property type="component" value="Unassembled WGS sequence"/>
</dbReference>
<reference evidence="4 5" key="1">
    <citation type="submission" date="2016-05" db="EMBL/GenBank/DDBJ databases">
        <title>A degradative enzymes factory behind the ericoid mycorrhizal symbiosis.</title>
        <authorList>
            <consortium name="DOE Joint Genome Institute"/>
            <person name="Martino E."/>
            <person name="Morin E."/>
            <person name="Grelet G."/>
            <person name="Kuo A."/>
            <person name="Kohler A."/>
            <person name="Daghino S."/>
            <person name="Barry K."/>
            <person name="Choi C."/>
            <person name="Cichocki N."/>
            <person name="Clum A."/>
            <person name="Copeland A."/>
            <person name="Hainaut M."/>
            <person name="Haridas S."/>
            <person name="Labutti K."/>
            <person name="Lindquist E."/>
            <person name="Lipzen A."/>
            <person name="Khouja H.-R."/>
            <person name="Murat C."/>
            <person name="Ohm R."/>
            <person name="Olson A."/>
            <person name="Spatafora J."/>
            <person name="Veneault-Fourrey C."/>
            <person name="Henrissat B."/>
            <person name="Grigoriev I."/>
            <person name="Martin F."/>
            <person name="Perotto S."/>
        </authorList>
    </citation>
    <scope>NUCLEOTIDE SEQUENCE [LARGE SCALE GENOMIC DNA]</scope>
    <source>
        <strain evidence="4 5">UAMH 7357</strain>
    </source>
</reference>
<sequence length="236" mass="25546">MSEQTPLLHDIGSSSPATEDNLTKFRKAIGINIGASGIQDLEAARKGSQGLYKEVIKMQTLKSRQYHAVEWLYYVSIGANIVIGATLASLGPSSKLHPTSITVLGVVNTSTAGILALLKGQGLPDRLRKDEYQMKKVQDFIEETDIRLAVMPKDTFTTEELDQVIQQVIENYNTARDTSEMNQPSSYAHQPEATVKKSGSADAASDQEAQASGSSWSKSSLNPDANGKGKAKFVID</sequence>
<feature type="domain" description="SMODS and SLOG-associating 2TM effector" evidence="3">
    <location>
        <begin position="55"/>
        <end position="176"/>
    </location>
</feature>
<dbReference type="NCBIfam" id="NF033635">
    <property type="entry name" value="SLATT_fungal"/>
    <property type="match status" value="1"/>
</dbReference>
<feature type="compositionally biased region" description="Low complexity" evidence="1">
    <location>
        <begin position="198"/>
        <end position="220"/>
    </location>
</feature>
<organism evidence="4 5">
    <name type="scientific">Hyaloscypha hepaticicola</name>
    <dbReference type="NCBI Taxonomy" id="2082293"/>
    <lineage>
        <taxon>Eukaryota</taxon>
        <taxon>Fungi</taxon>
        <taxon>Dikarya</taxon>
        <taxon>Ascomycota</taxon>
        <taxon>Pezizomycotina</taxon>
        <taxon>Leotiomycetes</taxon>
        <taxon>Helotiales</taxon>
        <taxon>Hyaloscyphaceae</taxon>
        <taxon>Hyaloscypha</taxon>
    </lineage>
</organism>
<feature type="compositionally biased region" description="Polar residues" evidence="1">
    <location>
        <begin position="177"/>
        <end position="188"/>
    </location>
</feature>
<name>A0A2J6PXX7_9HELO</name>
<evidence type="ECO:0000256" key="2">
    <source>
        <dbReference type="SAM" id="Phobius"/>
    </source>
</evidence>
<gene>
    <name evidence="4" type="ORF">NA56DRAFT_222641</name>
</gene>
<keyword evidence="2" id="KW-0472">Membrane</keyword>
<evidence type="ECO:0000313" key="4">
    <source>
        <dbReference type="EMBL" id="PMD18867.1"/>
    </source>
</evidence>
<dbReference type="AlphaFoldDB" id="A0A2J6PXX7"/>
<proteinExistence type="predicted"/>
<evidence type="ECO:0000259" key="3">
    <source>
        <dbReference type="Pfam" id="PF18142"/>
    </source>
</evidence>
<dbReference type="Pfam" id="PF18142">
    <property type="entry name" value="SLATT_fungal"/>
    <property type="match status" value="1"/>
</dbReference>
<accession>A0A2J6PXX7</accession>